<comment type="caution">
    <text evidence="2">The sequence shown here is derived from an EMBL/GenBank/DDBJ whole genome shotgun (WGS) entry which is preliminary data.</text>
</comment>
<reference evidence="2 3" key="1">
    <citation type="submission" date="2022-10" db="EMBL/GenBank/DDBJ databases">
        <title>WGS assembly of Paspalum vaginatum 540-79.</title>
        <authorList>
            <person name="Sun G."/>
            <person name="Wase N."/>
            <person name="Shu S."/>
            <person name="Jenkins J."/>
            <person name="Zhou B."/>
            <person name="Torres-Rodriguez J."/>
            <person name="Chen C."/>
            <person name="Sandor L."/>
            <person name="Plott C."/>
            <person name="Yoshinga Y."/>
            <person name="Daum C."/>
            <person name="Qi P."/>
            <person name="Barry K."/>
            <person name="Lipzen A."/>
            <person name="Berry L."/>
            <person name="Pedersen C."/>
            <person name="Gottilla T."/>
            <person name="Foltz A."/>
            <person name="Yu H."/>
            <person name="O'Malley R."/>
            <person name="Zhang C."/>
            <person name="Devos K."/>
            <person name="Sigmon B."/>
            <person name="Yu B."/>
            <person name="Obata T."/>
            <person name="Schmutz J."/>
            <person name="Schnable J."/>
        </authorList>
    </citation>
    <scope>NUCLEOTIDE SEQUENCE [LARGE SCALE GENOMIC DNA]</scope>
    <source>
        <strain evidence="3">cv. 540-79</strain>
    </source>
</reference>
<dbReference type="Proteomes" id="UP001164776">
    <property type="component" value="Unassembled WGS sequence"/>
</dbReference>
<dbReference type="AlphaFoldDB" id="A0A9W8CEE3"/>
<evidence type="ECO:0000313" key="3">
    <source>
        <dbReference type="Proteomes" id="UP001164776"/>
    </source>
</evidence>
<evidence type="ECO:0000313" key="2">
    <source>
        <dbReference type="EMBL" id="KAJ1256329.1"/>
    </source>
</evidence>
<dbReference type="OrthoDB" id="1899291at2759"/>
<feature type="region of interest" description="Disordered" evidence="1">
    <location>
        <begin position="179"/>
        <end position="285"/>
    </location>
</feature>
<name>A0A9W8CEE3_9POAL</name>
<evidence type="ECO:0000256" key="1">
    <source>
        <dbReference type="SAM" id="MobiDB-lite"/>
    </source>
</evidence>
<dbReference type="EMBL" id="MU629528">
    <property type="protein sequence ID" value="KAJ1256329.1"/>
    <property type="molecule type" value="Genomic_DNA"/>
</dbReference>
<feature type="region of interest" description="Disordered" evidence="1">
    <location>
        <begin position="1"/>
        <end position="27"/>
    </location>
</feature>
<proteinExistence type="predicted"/>
<accession>A0A9W8CEE3</accession>
<keyword evidence="3" id="KW-1185">Reference proteome</keyword>
<protein>
    <submittedName>
        <fullName evidence="2">Uncharacterized protein</fullName>
    </submittedName>
</protein>
<gene>
    <name evidence="2" type="ORF">BS78_K047500</name>
</gene>
<dbReference type="PANTHER" id="PTHR34567">
    <property type="entry name" value="FK506-BINDING-LIKE PROTEIN"/>
    <property type="match status" value="1"/>
</dbReference>
<feature type="compositionally biased region" description="Basic and acidic residues" evidence="1">
    <location>
        <begin position="221"/>
        <end position="234"/>
    </location>
</feature>
<organism evidence="2 3">
    <name type="scientific">Paspalum vaginatum</name>
    <name type="common">seashore paspalum</name>
    <dbReference type="NCBI Taxonomy" id="158149"/>
    <lineage>
        <taxon>Eukaryota</taxon>
        <taxon>Viridiplantae</taxon>
        <taxon>Streptophyta</taxon>
        <taxon>Embryophyta</taxon>
        <taxon>Tracheophyta</taxon>
        <taxon>Spermatophyta</taxon>
        <taxon>Magnoliopsida</taxon>
        <taxon>Liliopsida</taxon>
        <taxon>Poales</taxon>
        <taxon>Poaceae</taxon>
        <taxon>PACMAD clade</taxon>
        <taxon>Panicoideae</taxon>
        <taxon>Andropogonodae</taxon>
        <taxon>Paspaleae</taxon>
        <taxon>Paspalinae</taxon>
        <taxon>Paspalum</taxon>
    </lineage>
</organism>
<sequence length="285" mass="32943">MGGWNRSRYVRRQPPDRSRRPPLPPPDYGQNHCPVPLWEREFCSYVGNISWQRFCENKQYVWGYHNIEQWDDSGALENFQNAKARFWAYYHGRPSDIPLPDRDMFIDEVDHRCKVDPELVADLDKVQLPFDSDNNPAPASAGADSKCAQNGSGNWDIYIEKPAEVNKWELEASLRPDAAAWGTKAEPSDRWDDTDAGWSAPLEKPGWRGWSKNRYSVGDRSNNDNRCSEEERRPSYASGRKRNGSAGCGWHSQQRSNKQRSQDEGLQQRRGSNSWQDHNGRDRWG</sequence>
<dbReference type="PANTHER" id="PTHR34567:SF10">
    <property type="entry name" value="OS11G0140900 PROTEIN"/>
    <property type="match status" value="1"/>
</dbReference>